<keyword evidence="3" id="KW-0489">Methyltransferase</keyword>
<dbReference type="EC" id="2.1.1.14" evidence="3"/>
<feature type="domain" description="Cobalamin-independent methionine synthase MetE N-terminal" evidence="2">
    <location>
        <begin position="5"/>
        <end position="87"/>
    </location>
</feature>
<dbReference type="InterPro" id="IPR038071">
    <property type="entry name" value="UROD/MetE-like_sf"/>
</dbReference>
<dbReference type="GO" id="GO:0003871">
    <property type="term" value="F:5-methyltetrahydropteroyltriglutamate-homocysteine S-methyltransferase activity"/>
    <property type="evidence" value="ECO:0007669"/>
    <property type="project" value="UniProtKB-EC"/>
</dbReference>
<dbReference type="GO" id="GO:0008270">
    <property type="term" value="F:zinc ion binding"/>
    <property type="evidence" value="ECO:0007669"/>
    <property type="project" value="InterPro"/>
</dbReference>
<dbReference type="PANTHER" id="PTHR30519">
    <property type="entry name" value="5-METHYLTETRAHYDROPTEROYLTRIGLUTAMATE--HOMOCYSTEINE METHYLTRANSFERASE"/>
    <property type="match status" value="1"/>
</dbReference>
<sequence length="115" mass="13486">MTILTHTLGFPRVGLRRELKKAQESYWAGNTTREALLAVGRELRARHWEQQKQAGIDLLPVGDFAWYDHVLTTSLLLGNVPARHPEQRRFRGHRHSVPHWPRSRANPANRRRQRK</sequence>
<reference evidence="3 4" key="1">
    <citation type="submission" date="2018-06" db="EMBL/GenBank/DDBJ databases">
        <authorList>
            <consortium name="Pathogen Informatics"/>
            <person name="Doyle S."/>
        </authorList>
    </citation>
    <scope>NUCLEOTIDE SEQUENCE [LARGE SCALE GENOMIC DNA]</scope>
    <source>
        <strain evidence="3 4">NCTC8261</strain>
    </source>
</reference>
<dbReference type="GO" id="GO:0032259">
    <property type="term" value="P:methylation"/>
    <property type="evidence" value="ECO:0007669"/>
    <property type="project" value="UniProtKB-KW"/>
</dbReference>
<dbReference type="Pfam" id="PF08267">
    <property type="entry name" value="Meth_synt_1"/>
    <property type="match status" value="1"/>
</dbReference>
<evidence type="ECO:0000313" key="3">
    <source>
        <dbReference type="EMBL" id="SUH40871.1"/>
    </source>
</evidence>
<protein>
    <submittedName>
        <fullName evidence="3">5-methyltetrahydropteroyltriglutamate--homocysteine S-methyltransferase</fullName>
        <ecNumber evidence="3">2.1.1.14</ecNumber>
    </submittedName>
</protein>
<evidence type="ECO:0000259" key="2">
    <source>
        <dbReference type="Pfam" id="PF08267"/>
    </source>
</evidence>
<organism evidence="3 4">
    <name type="scientific">Salmonella enterica I</name>
    <dbReference type="NCBI Taxonomy" id="59201"/>
    <lineage>
        <taxon>Bacteria</taxon>
        <taxon>Pseudomonadati</taxon>
        <taxon>Pseudomonadota</taxon>
        <taxon>Gammaproteobacteria</taxon>
        <taxon>Enterobacterales</taxon>
        <taxon>Enterobacteriaceae</taxon>
        <taxon>Salmonella</taxon>
    </lineage>
</organism>
<evidence type="ECO:0000256" key="1">
    <source>
        <dbReference type="SAM" id="MobiDB-lite"/>
    </source>
</evidence>
<name>A0A379X4D9_SALET</name>
<dbReference type="SUPFAM" id="SSF51726">
    <property type="entry name" value="UROD/MetE-like"/>
    <property type="match status" value="1"/>
</dbReference>
<accession>A0A379X4D9</accession>
<dbReference type="Gene3D" id="3.20.20.210">
    <property type="match status" value="1"/>
</dbReference>
<gene>
    <name evidence="3" type="primary">metE_6</name>
    <name evidence="3" type="ORF">NCTC8261_07291</name>
</gene>
<feature type="region of interest" description="Disordered" evidence="1">
    <location>
        <begin position="82"/>
        <end position="115"/>
    </location>
</feature>
<dbReference type="GO" id="GO:0008652">
    <property type="term" value="P:amino acid biosynthetic process"/>
    <property type="evidence" value="ECO:0007669"/>
    <property type="project" value="InterPro"/>
</dbReference>
<keyword evidence="3" id="KW-0808">Transferase</keyword>
<dbReference type="Proteomes" id="UP000254712">
    <property type="component" value="Unassembled WGS sequence"/>
</dbReference>
<proteinExistence type="predicted"/>
<dbReference type="AlphaFoldDB" id="A0A379X4D9"/>
<evidence type="ECO:0000313" key="4">
    <source>
        <dbReference type="Proteomes" id="UP000254712"/>
    </source>
</evidence>
<dbReference type="InterPro" id="IPR013215">
    <property type="entry name" value="Cbl-indep_Met_Synth_N"/>
</dbReference>
<dbReference type="EMBL" id="UGXT01000002">
    <property type="protein sequence ID" value="SUH40871.1"/>
    <property type="molecule type" value="Genomic_DNA"/>
</dbReference>